<dbReference type="InterPro" id="IPR008965">
    <property type="entry name" value="CBM2/CBM3_carb-bd_dom_sf"/>
</dbReference>
<dbReference type="Gene3D" id="3.30.1370.120">
    <property type="match status" value="1"/>
</dbReference>
<reference evidence="11 12" key="1">
    <citation type="submission" date="2016-10" db="EMBL/GenBank/DDBJ databases">
        <authorList>
            <person name="de Groot N.N."/>
        </authorList>
    </citation>
    <scope>NUCLEOTIDE SEQUENCE [LARGE SCALE GENOMIC DNA]</scope>
    <source>
        <strain evidence="11 12">Nv1</strain>
    </source>
</reference>
<dbReference type="Pfam" id="PF00263">
    <property type="entry name" value="Secretin"/>
    <property type="match status" value="1"/>
</dbReference>
<dbReference type="OrthoDB" id="9775455at2"/>
<dbReference type="InterPro" id="IPR050810">
    <property type="entry name" value="Bact_Secretion_Sys_Channel"/>
</dbReference>
<feature type="region of interest" description="Disordered" evidence="8">
    <location>
        <begin position="605"/>
        <end position="637"/>
    </location>
</feature>
<dbReference type="InterPro" id="IPR005644">
    <property type="entry name" value="NolW-like"/>
</dbReference>
<accession>A0A1H7LQA4</accession>
<dbReference type="GO" id="GO:0030246">
    <property type="term" value="F:carbohydrate binding"/>
    <property type="evidence" value="ECO:0007669"/>
    <property type="project" value="InterPro"/>
</dbReference>
<dbReference type="PROSITE" id="PS51257">
    <property type="entry name" value="PROKAR_LIPOPROTEIN"/>
    <property type="match status" value="1"/>
</dbReference>
<dbReference type="AlphaFoldDB" id="A0A1H7LQA4"/>
<dbReference type="GO" id="GO:0009279">
    <property type="term" value="C:cell outer membrane"/>
    <property type="evidence" value="ECO:0007669"/>
    <property type="project" value="UniProtKB-SubCell"/>
</dbReference>
<dbReference type="Proteomes" id="UP000198620">
    <property type="component" value="Unassembled WGS sequence"/>
</dbReference>
<evidence type="ECO:0000256" key="8">
    <source>
        <dbReference type="SAM" id="MobiDB-lite"/>
    </source>
</evidence>
<dbReference type="Gene3D" id="1.25.40.10">
    <property type="entry name" value="Tetratricopeptide repeat domain"/>
    <property type="match status" value="1"/>
</dbReference>
<comment type="subcellular location">
    <subcellularLocation>
        <location evidence="7">Cell outer membrane</location>
    </subcellularLocation>
    <subcellularLocation>
        <location evidence="1">Membrane</location>
    </subcellularLocation>
</comment>
<evidence type="ECO:0000256" key="9">
    <source>
        <dbReference type="SAM" id="SignalP"/>
    </source>
</evidence>
<dbReference type="EMBL" id="FOBH01000004">
    <property type="protein sequence ID" value="SEL01143.1"/>
    <property type="molecule type" value="Genomic_DNA"/>
</dbReference>
<dbReference type="InterPro" id="IPR011990">
    <property type="entry name" value="TPR-like_helical_dom_sf"/>
</dbReference>
<proteinExistence type="inferred from homology"/>
<keyword evidence="2 7" id="KW-0813">Transport</keyword>
<evidence type="ECO:0000256" key="4">
    <source>
        <dbReference type="ARBA" id="ARBA00023136"/>
    </source>
</evidence>
<name>A0A1H7LQA4_9PROT</name>
<evidence type="ECO:0000256" key="1">
    <source>
        <dbReference type="ARBA" id="ARBA00004370"/>
    </source>
</evidence>
<sequence>MTMGKCLVVVLILAAFTGCATNKAFVEGKRLIAEGKMDMGLAALEKAAREDPDNLEIRAVLARQREAVAARIMFEADNARSSGDLAAAERGYRHVLEINPRHERAEAGLAALDMDRRHMALMKHAEELLERNDYAAAEAEVRSVLQDNPMLRDARRLMQRILELELQGDKMGPVLKTAFKKPVTLEFRDAGLKSIFEIMARTGGINVVFDKDVKQDTKTTIFVRDTLIEDVFKLLLVTNQLTHKVLNENSVLIYPNTPAKQKEYQELMVRSFYVSNTDVKQIVAMVKGLVKTKDVHIDEKLNLFVMKDTADAIRLVERLVSLNDLADPEVMLEVEVLEIGRNRLLNLGLQYPDKITVNMLTAGAAAAGVPAAFQISRSGVNGNGANLDQLTGFIANPALLINLKQQDGIVNVLANPRIRVKNREKAKILIGDKVPVVTTTATANVGIASSVSYLDVGLKLDVESTVSLQDEVSMKLSLEVSTIVKEVQIANGGLAYQVGTRTAATTLALRDGETQVLAGLISDEERTTLSKVPGLAELPWLGKLFTNYNVTRNKTEIALLITPRIVRNIARPTKSASELHFGTETTVGVPPLTIGKAAPRSLAISSGSAAGGAPGGPSQPARLPDEPPAPQAASAGSPTITISAPEQVLAGKEFAVNVNLSGAEAFPPGELELNYDASALELLDGGDKSGARVLKLGKGGGAVELRFQAVAQKPGSAQIAVKNVTFRDEAGNLLPAPVALPPAVSVDIR</sequence>
<dbReference type="PRINTS" id="PR01032">
    <property type="entry name" value="PHAGEIV"/>
</dbReference>
<evidence type="ECO:0000259" key="10">
    <source>
        <dbReference type="SMART" id="SM00965"/>
    </source>
</evidence>
<feature type="domain" description="Secretin/TonB short N-terminal" evidence="10">
    <location>
        <begin position="205"/>
        <end position="256"/>
    </location>
</feature>
<keyword evidence="12" id="KW-1185">Reference proteome</keyword>
<dbReference type="SMART" id="SM00965">
    <property type="entry name" value="STN"/>
    <property type="match status" value="1"/>
</dbReference>
<keyword evidence="4" id="KW-0472">Membrane</keyword>
<feature type="chain" id="PRO_5011777442" evidence="9">
    <location>
        <begin position="21"/>
        <end position="749"/>
    </location>
</feature>
<dbReference type="SUPFAM" id="SSF49384">
    <property type="entry name" value="Carbohydrate-binding domain"/>
    <property type="match status" value="1"/>
</dbReference>
<evidence type="ECO:0000256" key="5">
    <source>
        <dbReference type="ARBA" id="ARBA00023237"/>
    </source>
</evidence>
<dbReference type="InterPro" id="IPR004846">
    <property type="entry name" value="T2SS/T3SS_dom"/>
</dbReference>
<gene>
    <name evidence="11" type="ORF">SAMN05216387_104133</name>
</gene>
<dbReference type="PANTHER" id="PTHR30332:SF17">
    <property type="entry name" value="TYPE IV PILIATION SYSTEM PROTEIN DR_0774-RELATED"/>
    <property type="match status" value="1"/>
</dbReference>
<keyword evidence="5" id="KW-0998">Cell outer membrane</keyword>
<dbReference type="InterPro" id="IPR011662">
    <property type="entry name" value="Secretin/TonB_short_N"/>
</dbReference>
<dbReference type="InterPro" id="IPR001775">
    <property type="entry name" value="GspD/PilQ"/>
</dbReference>
<dbReference type="PANTHER" id="PTHR30332">
    <property type="entry name" value="PROBABLE GENERAL SECRETION PATHWAY PROTEIN D"/>
    <property type="match status" value="1"/>
</dbReference>
<evidence type="ECO:0000256" key="7">
    <source>
        <dbReference type="RuleBase" id="RU004004"/>
    </source>
</evidence>
<evidence type="ECO:0000313" key="11">
    <source>
        <dbReference type="EMBL" id="SEL01143.1"/>
    </source>
</evidence>
<organism evidence="11 12">
    <name type="scientific">Nitrosovibrio tenuis</name>
    <dbReference type="NCBI Taxonomy" id="1233"/>
    <lineage>
        <taxon>Bacteria</taxon>
        <taxon>Pseudomonadati</taxon>
        <taxon>Pseudomonadota</taxon>
        <taxon>Betaproteobacteria</taxon>
        <taxon>Nitrosomonadales</taxon>
        <taxon>Nitrosomonadaceae</taxon>
        <taxon>Nitrosovibrio</taxon>
    </lineage>
</organism>
<dbReference type="Pfam" id="PF03958">
    <property type="entry name" value="Secretin_N"/>
    <property type="match status" value="1"/>
</dbReference>
<evidence type="ECO:0000256" key="6">
    <source>
        <dbReference type="RuleBase" id="RU004003"/>
    </source>
</evidence>
<dbReference type="RefSeq" id="WP_090828362.1">
    <property type="nucleotide sequence ID" value="NZ_FOBH01000004.1"/>
</dbReference>
<dbReference type="STRING" id="1233.SAMN05216387_104133"/>
<feature type="signal peptide" evidence="9">
    <location>
        <begin position="1"/>
        <end position="20"/>
    </location>
</feature>
<evidence type="ECO:0000256" key="3">
    <source>
        <dbReference type="ARBA" id="ARBA00022729"/>
    </source>
</evidence>
<dbReference type="PRINTS" id="PR00811">
    <property type="entry name" value="BCTERIALGSPD"/>
</dbReference>
<dbReference type="GO" id="GO:0009306">
    <property type="term" value="P:protein secretion"/>
    <property type="evidence" value="ECO:0007669"/>
    <property type="project" value="InterPro"/>
</dbReference>
<evidence type="ECO:0000256" key="2">
    <source>
        <dbReference type="ARBA" id="ARBA00022448"/>
    </source>
</evidence>
<dbReference type="Gene3D" id="2.60.40.680">
    <property type="match status" value="1"/>
</dbReference>
<keyword evidence="3 9" id="KW-0732">Signal</keyword>
<comment type="similarity">
    <text evidence="6">Belongs to the bacterial secretin family.</text>
</comment>
<evidence type="ECO:0000313" key="12">
    <source>
        <dbReference type="Proteomes" id="UP000198620"/>
    </source>
</evidence>
<dbReference type="CDD" id="cd08547">
    <property type="entry name" value="Type_II_cohesin"/>
    <property type="match status" value="1"/>
</dbReference>
<dbReference type="SUPFAM" id="SSF48452">
    <property type="entry name" value="TPR-like"/>
    <property type="match status" value="1"/>
</dbReference>
<dbReference type="InterPro" id="IPR038591">
    <property type="entry name" value="NolW-like_sf"/>
</dbReference>
<protein>
    <submittedName>
        <fullName evidence="11">General secretion pathway protein D</fullName>
    </submittedName>
</protein>
<dbReference type="GO" id="GO:0015627">
    <property type="term" value="C:type II protein secretion system complex"/>
    <property type="evidence" value="ECO:0007669"/>
    <property type="project" value="TreeGrafter"/>
</dbReference>